<protein>
    <submittedName>
        <fullName evidence="1">Uncharacterized protein</fullName>
    </submittedName>
</protein>
<evidence type="ECO:0000313" key="1">
    <source>
        <dbReference type="EMBL" id="KIO76338.1"/>
    </source>
</evidence>
<comment type="caution">
    <text evidence="1">The sequence shown here is derived from an EMBL/GenBank/DDBJ whole genome shotgun (WGS) entry which is preliminary data.</text>
</comment>
<proteinExistence type="predicted"/>
<reference evidence="1 2" key="1">
    <citation type="submission" date="2015-01" db="EMBL/GenBank/DDBJ databases">
        <title>Draft genome sequence of Pedobacter sp. NL19 isolated from sludge of an effluent treatment pond in an abandoned uranium mine.</title>
        <authorList>
            <person name="Santos T."/>
            <person name="Caetano T."/>
            <person name="Covas C."/>
            <person name="Cruz A."/>
            <person name="Mendo S."/>
        </authorList>
    </citation>
    <scope>NUCLEOTIDE SEQUENCE [LARGE SCALE GENOMIC DNA]</scope>
    <source>
        <strain evidence="1 2">NL19</strain>
    </source>
</reference>
<gene>
    <name evidence="1" type="ORF">TH53_15390</name>
</gene>
<dbReference type="AlphaFoldDB" id="A0A0D0F465"/>
<keyword evidence="2" id="KW-1185">Reference proteome</keyword>
<dbReference type="Proteomes" id="UP000032049">
    <property type="component" value="Unassembled WGS sequence"/>
</dbReference>
<name>A0A0D0F465_9SPHI</name>
<sequence>MMAHQFLYGILFIGLLNICQESKAQAPAAQQNKIINSVTAMVSGDESKNIKASGEEDVSLGFLKFTKTSVGPITIGGTVKGKDGTSYKAFFVMPLNLQTGVEQKGGFGSYVIENDTETKTYSTTLYQTFFDTDSQGGGSNVKVTLSEVAELKDQVKVTGKFHFNAAYDPDPESEKGKEPHEGYPLINGAVRGSKKVAVSGTFTVYLIKILRD</sequence>
<organism evidence="1 2">
    <name type="scientific">Pedobacter lusitanus</name>
    <dbReference type="NCBI Taxonomy" id="1503925"/>
    <lineage>
        <taxon>Bacteria</taxon>
        <taxon>Pseudomonadati</taxon>
        <taxon>Bacteroidota</taxon>
        <taxon>Sphingobacteriia</taxon>
        <taxon>Sphingobacteriales</taxon>
        <taxon>Sphingobacteriaceae</taxon>
        <taxon>Pedobacter</taxon>
    </lineage>
</organism>
<dbReference type="EMBL" id="JXRA01000065">
    <property type="protein sequence ID" value="KIO76338.1"/>
    <property type="molecule type" value="Genomic_DNA"/>
</dbReference>
<accession>A0A0D0F465</accession>
<evidence type="ECO:0000313" key="2">
    <source>
        <dbReference type="Proteomes" id="UP000032049"/>
    </source>
</evidence>
<dbReference type="STRING" id="1503925.TH53_15390"/>